<accession>A0A6A3L1Q0</accession>
<comment type="caution">
    <text evidence="2">The sequence shown here is derived from an EMBL/GenBank/DDBJ whole genome shotgun (WGS) entry which is preliminary data.</text>
</comment>
<dbReference type="GO" id="GO:0003677">
    <property type="term" value="F:DNA binding"/>
    <property type="evidence" value="ECO:0007669"/>
    <property type="project" value="TreeGrafter"/>
</dbReference>
<name>A0A6A3L1Q0_9STRA</name>
<dbReference type="PANTHER" id="PTHR19303:SF73">
    <property type="entry name" value="PROTEIN PDC2"/>
    <property type="match status" value="1"/>
</dbReference>
<organism evidence="2 3">
    <name type="scientific">Phytophthora fragariae</name>
    <dbReference type="NCBI Taxonomy" id="53985"/>
    <lineage>
        <taxon>Eukaryota</taxon>
        <taxon>Sar</taxon>
        <taxon>Stramenopiles</taxon>
        <taxon>Oomycota</taxon>
        <taxon>Peronosporomycetes</taxon>
        <taxon>Peronosporales</taxon>
        <taxon>Peronosporaceae</taxon>
        <taxon>Phytophthora</taxon>
    </lineage>
</organism>
<proteinExistence type="predicted"/>
<dbReference type="GO" id="GO:0005634">
    <property type="term" value="C:nucleus"/>
    <property type="evidence" value="ECO:0007669"/>
    <property type="project" value="TreeGrafter"/>
</dbReference>
<protein>
    <recommendedName>
        <fullName evidence="1">DDE-1 domain-containing protein</fullName>
    </recommendedName>
</protein>
<evidence type="ECO:0000313" key="3">
    <source>
        <dbReference type="Proteomes" id="UP000460718"/>
    </source>
</evidence>
<dbReference type="Pfam" id="PF03184">
    <property type="entry name" value="DDE_1"/>
    <property type="match status" value="1"/>
</dbReference>
<dbReference type="EMBL" id="QXFW01000417">
    <property type="protein sequence ID" value="KAE9012900.1"/>
    <property type="molecule type" value="Genomic_DNA"/>
</dbReference>
<reference evidence="2 3" key="1">
    <citation type="submission" date="2018-09" db="EMBL/GenBank/DDBJ databases">
        <title>Genomic investigation of the strawberry pathogen Phytophthora fragariae indicates pathogenicity is determined by transcriptional variation in three key races.</title>
        <authorList>
            <person name="Adams T.M."/>
            <person name="Armitage A.D."/>
            <person name="Sobczyk M.K."/>
            <person name="Bates H.J."/>
            <person name="Dunwell J.M."/>
            <person name="Nellist C.F."/>
            <person name="Harrison R.J."/>
        </authorList>
    </citation>
    <scope>NUCLEOTIDE SEQUENCE [LARGE SCALE GENOMIC DNA]</scope>
    <source>
        <strain evidence="2 3">SCRP245</strain>
    </source>
</reference>
<dbReference type="InterPro" id="IPR050863">
    <property type="entry name" value="CenT-Element_Derived"/>
</dbReference>
<dbReference type="InterPro" id="IPR004875">
    <property type="entry name" value="DDE_SF_endonuclease_dom"/>
</dbReference>
<dbReference type="AlphaFoldDB" id="A0A6A3L1Q0"/>
<feature type="domain" description="DDE-1" evidence="1">
    <location>
        <begin position="102"/>
        <end position="135"/>
    </location>
</feature>
<sequence>MLRMRLTKAQQLELCKHRKTCTRTGWLRHFQRRHGIRCRRAHGEIDSVDLVAARAEAERLRKVLADYNPSDVFNMDKAALFYQALPRRSLCVHAAPALKQRKARVTMVVGTNATGSEKLPLLILVTAKRPRSFTLGKKVRSSLGLNRTTFDSKVAGSEETTLYGSSAILDCCDSPRVSVV</sequence>
<evidence type="ECO:0000313" key="2">
    <source>
        <dbReference type="EMBL" id="KAE9012900.1"/>
    </source>
</evidence>
<gene>
    <name evidence="2" type="ORF">PF011_g8711</name>
</gene>
<evidence type="ECO:0000259" key="1">
    <source>
        <dbReference type="Pfam" id="PF03184"/>
    </source>
</evidence>
<dbReference type="Proteomes" id="UP000460718">
    <property type="component" value="Unassembled WGS sequence"/>
</dbReference>
<dbReference type="PANTHER" id="PTHR19303">
    <property type="entry name" value="TRANSPOSON"/>
    <property type="match status" value="1"/>
</dbReference>